<comment type="caution">
    <text evidence="1">The sequence shown here is derived from an EMBL/GenBank/DDBJ whole genome shotgun (WGS) entry which is preliminary data.</text>
</comment>
<accession>A0A660S4J8</accession>
<dbReference type="Proteomes" id="UP000282321">
    <property type="component" value="Unassembled WGS sequence"/>
</dbReference>
<proteinExistence type="predicted"/>
<organism evidence="1 2">
    <name type="scientific">candidate division TA06 bacterium</name>
    <dbReference type="NCBI Taxonomy" id="2250710"/>
    <lineage>
        <taxon>Bacteria</taxon>
        <taxon>Bacteria division TA06</taxon>
    </lineage>
</organism>
<dbReference type="AlphaFoldDB" id="A0A660S4J8"/>
<gene>
    <name evidence="1" type="ORF">DRP44_08230</name>
</gene>
<evidence type="ECO:0000313" key="1">
    <source>
        <dbReference type="EMBL" id="RKX64486.1"/>
    </source>
</evidence>
<dbReference type="EMBL" id="QNBC01000157">
    <property type="protein sequence ID" value="RKX64486.1"/>
    <property type="molecule type" value="Genomic_DNA"/>
</dbReference>
<reference evidence="1 2" key="1">
    <citation type="submission" date="2018-06" db="EMBL/GenBank/DDBJ databases">
        <title>Extensive metabolic versatility and redundancy in microbially diverse, dynamic hydrothermal sediments.</title>
        <authorList>
            <person name="Dombrowski N."/>
            <person name="Teske A."/>
            <person name="Baker B.J."/>
        </authorList>
    </citation>
    <scope>NUCLEOTIDE SEQUENCE [LARGE SCALE GENOMIC DNA]</scope>
    <source>
        <strain evidence="1">B35_G9</strain>
    </source>
</reference>
<evidence type="ECO:0000313" key="2">
    <source>
        <dbReference type="Proteomes" id="UP000282321"/>
    </source>
</evidence>
<protein>
    <submittedName>
        <fullName evidence="1">Uncharacterized protein</fullName>
    </submittedName>
</protein>
<sequence>MENNYLLIIVLNKEEYEDDISSALIEVGITDATIIDSEGLRQVLAKGIPIFAGFKFGLEGSRPYNKVILGITDDSNIIEELTVILKDSDIDFSEPGIGRMMTIKLESLAGNPPEIYE</sequence>
<name>A0A660S4J8_UNCT6</name>